<comment type="caution">
    <text evidence="1">The sequence shown here is derived from an EMBL/GenBank/DDBJ whole genome shotgun (WGS) entry which is preliminary data.</text>
</comment>
<gene>
    <name evidence="1" type="ORF">PUR29_35525</name>
</gene>
<sequence length="431" mass="46281">MDDASPKTVATQLGIATALSFSAVAFPFVPEAILAYAGYCYLRHFTYGWRTWRAPARVPLHLGRRGYRDATTRRRGDASWPVGLAAAGQVWLRREDLVQGIGFYSDGPVWHEEAAANLVFGACLNRMGAIVVQNADEDMMTDRLAEVARPFGRDGEIRAIDLKQAPRPPLRISTGNLAVAIADLRLGPEAGAVNRALLPIIEMLASRYRKSALDLYQAFTDETAFKRLVEGHYEIDGTAVRAESASSADGAAFRAALQPLKEIPAEKRTVGREALVAHARELAALTSVSLTEGLDLSSALNTGGIMCIRPSSPLTTALVIARCTEALASMEPGRAARCLVHIVYPDALSGLSAQRFREAAAKAGAIGSLSHPARPANHIQKATRKGPALRIQSRKTSGEILSHRGKIASAIKECPFTLDLGLPNVPEATDS</sequence>
<name>A0ABV0A6T0_9HYPH</name>
<dbReference type="RefSeq" id="WP_298963554.1">
    <property type="nucleotide sequence ID" value="NZ_JAQYXP010000007.1"/>
</dbReference>
<reference evidence="1 2" key="1">
    <citation type="journal article" date="2023" name="PLoS ONE">
        <title>Complete genome assembly of Hawai'i environmental nontuberculous mycobacteria reveals unexpected co-isolation with methylobacteria.</title>
        <authorList>
            <person name="Hendrix J."/>
            <person name="Epperson L.E."/>
            <person name="Tong E.I."/>
            <person name="Chan Y.L."/>
            <person name="Hasan N.A."/>
            <person name="Dawrs S.N."/>
            <person name="Norton G.J."/>
            <person name="Virdi R."/>
            <person name="Crooks J.L."/>
            <person name="Chan E.D."/>
            <person name="Honda J.R."/>
            <person name="Strong M."/>
        </authorList>
    </citation>
    <scope>NUCLEOTIDE SEQUENCE [LARGE SCALE GENOMIC DNA]</scope>
    <source>
        <strain evidence="1 2">NJH_HI04-1</strain>
    </source>
</reference>
<organism evidence="1 2">
    <name type="scientific">Methylobacterium ajmalii</name>
    <dbReference type="NCBI Taxonomy" id="2738439"/>
    <lineage>
        <taxon>Bacteria</taxon>
        <taxon>Pseudomonadati</taxon>
        <taxon>Pseudomonadota</taxon>
        <taxon>Alphaproteobacteria</taxon>
        <taxon>Hyphomicrobiales</taxon>
        <taxon>Methylobacteriaceae</taxon>
        <taxon>Methylobacterium</taxon>
    </lineage>
</organism>
<keyword evidence="2" id="KW-1185">Reference proteome</keyword>
<dbReference type="EMBL" id="JAQYXP010000007">
    <property type="protein sequence ID" value="MEN3238751.1"/>
    <property type="molecule type" value="Genomic_DNA"/>
</dbReference>
<dbReference type="Proteomes" id="UP001407347">
    <property type="component" value="Unassembled WGS sequence"/>
</dbReference>
<evidence type="ECO:0000313" key="1">
    <source>
        <dbReference type="EMBL" id="MEN3238751.1"/>
    </source>
</evidence>
<evidence type="ECO:0000313" key="2">
    <source>
        <dbReference type="Proteomes" id="UP001407347"/>
    </source>
</evidence>
<protein>
    <submittedName>
        <fullName evidence="1">Uncharacterized protein</fullName>
    </submittedName>
</protein>
<accession>A0ABV0A6T0</accession>
<proteinExistence type="predicted"/>